<evidence type="ECO:0000256" key="2">
    <source>
        <dbReference type="ARBA" id="ARBA00022670"/>
    </source>
</evidence>
<keyword evidence="6" id="KW-0862">Zinc</keyword>
<dbReference type="AlphaFoldDB" id="A0A8T9C7V4"/>
<feature type="chain" id="PRO_5035803848" evidence="9">
    <location>
        <begin position="21"/>
        <end position="260"/>
    </location>
</feature>
<dbReference type="GO" id="GO:0046872">
    <property type="term" value="F:metal ion binding"/>
    <property type="evidence" value="ECO:0007669"/>
    <property type="project" value="UniProtKB-KW"/>
</dbReference>
<evidence type="ECO:0000256" key="9">
    <source>
        <dbReference type="SAM" id="SignalP"/>
    </source>
</evidence>
<dbReference type="CDD" id="cd04275">
    <property type="entry name" value="ZnMc_pappalysin_like"/>
    <property type="match status" value="1"/>
</dbReference>
<dbReference type="InterPro" id="IPR024079">
    <property type="entry name" value="MetalloPept_cat_dom_sf"/>
</dbReference>
<gene>
    <name evidence="11" type="ORF">LSUE1_G008108</name>
</gene>
<evidence type="ECO:0000256" key="3">
    <source>
        <dbReference type="ARBA" id="ARBA00022723"/>
    </source>
</evidence>
<evidence type="ECO:0000313" key="11">
    <source>
        <dbReference type="EMBL" id="TVY78237.1"/>
    </source>
</evidence>
<dbReference type="SUPFAM" id="SSF55486">
    <property type="entry name" value="Metalloproteases ('zincins'), catalytic domain"/>
    <property type="match status" value="1"/>
</dbReference>
<sequence>MVHLPTLAAAFATLLTPTLAHPSNAARNALMGCGTEPSAAFLAESEQMMALEANSTSADFQAAATINVQTYFHVVAKSTAASGGYISASALTAQLAVMNENYAPYGIQFALAGTDYTINTSWASDGAELAMKKALRKGDYGDLNVYFQYAIGGNLGYCYFPASVTTGSNDFYYDGCSILYSSVPGGSATNYNLGKTVTHEVGHWFGLLHTFQGGCTGTGDSIADTPAQASASSGCPVGRDSCPSVAGVDPITNYMDYSYE</sequence>
<evidence type="ECO:0000256" key="4">
    <source>
        <dbReference type="ARBA" id="ARBA00022729"/>
    </source>
</evidence>
<evidence type="ECO:0000256" key="7">
    <source>
        <dbReference type="ARBA" id="ARBA00023049"/>
    </source>
</evidence>
<dbReference type="Proteomes" id="UP000469558">
    <property type="component" value="Unassembled WGS sequence"/>
</dbReference>
<evidence type="ECO:0000259" key="10">
    <source>
        <dbReference type="Pfam" id="PF05572"/>
    </source>
</evidence>
<evidence type="ECO:0000313" key="12">
    <source>
        <dbReference type="Proteomes" id="UP000469558"/>
    </source>
</evidence>
<feature type="domain" description="Peptidase M43 pregnancy-associated plasma-A" evidence="10">
    <location>
        <begin position="153"/>
        <end position="258"/>
    </location>
</feature>
<evidence type="ECO:0000256" key="1">
    <source>
        <dbReference type="ARBA" id="ARBA00008721"/>
    </source>
</evidence>
<keyword evidence="2" id="KW-0645">Protease</keyword>
<keyword evidence="12" id="KW-1185">Reference proteome</keyword>
<keyword evidence="5" id="KW-0378">Hydrolase</keyword>
<keyword evidence="4 9" id="KW-0732">Signal</keyword>
<dbReference type="OrthoDB" id="536211at2759"/>
<evidence type="ECO:0000256" key="5">
    <source>
        <dbReference type="ARBA" id="ARBA00022801"/>
    </source>
</evidence>
<accession>A0A8T9C7V4</accession>
<protein>
    <submittedName>
        <fullName evidence="11">Extracellular metalloprotease</fullName>
    </submittedName>
</protein>
<feature type="signal peptide" evidence="9">
    <location>
        <begin position="1"/>
        <end position="20"/>
    </location>
</feature>
<dbReference type="InterPro" id="IPR008754">
    <property type="entry name" value="Peptidase_M43"/>
</dbReference>
<dbReference type="Pfam" id="PF05572">
    <property type="entry name" value="Peptidase_M43"/>
    <property type="match status" value="1"/>
</dbReference>
<dbReference type="GO" id="GO:0006508">
    <property type="term" value="P:proteolysis"/>
    <property type="evidence" value="ECO:0007669"/>
    <property type="project" value="UniProtKB-KW"/>
</dbReference>
<reference evidence="11 12" key="1">
    <citation type="submission" date="2018-05" db="EMBL/GenBank/DDBJ databases">
        <title>Genome sequencing and assembly of the regulated plant pathogen Lachnellula willkommii and related sister species for the development of diagnostic species identification markers.</title>
        <authorList>
            <person name="Giroux E."/>
            <person name="Bilodeau G."/>
        </authorList>
    </citation>
    <scope>NUCLEOTIDE SEQUENCE [LARGE SCALE GENOMIC DNA]</scope>
    <source>
        <strain evidence="11 12">CBS 268.59</strain>
    </source>
</reference>
<dbReference type="Gene3D" id="3.40.390.10">
    <property type="entry name" value="Collagenase (Catalytic Domain)"/>
    <property type="match status" value="1"/>
</dbReference>
<keyword evidence="8" id="KW-1015">Disulfide bond</keyword>
<dbReference type="GO" id="GO:0008237">
    <property type="term" value="F:metallopeptidase activity"/>
    <property type="evidence" value="ECO:0007669"/>
    <property type="project" value="UniProtKB-KW"/>
</dbReference>
<dbReference type="EMBL" id="QGMK01000813">
    <property type="protein sequence ID" value="TVY78237.1"/>
    <property type="molecule type" value="Genomic_DNA"/>
</dbReference>
<keyword evidence="7 11" id="KW-0482">Metalloprotease</keyword>
<keyword evidence="3" id="KW-0479">Metal-binding</keyword>
<comment type="caution">
    <text evidence="11">The sequence shown here is derived from an EMBL/GenBank/DDBJ whole genome shotgun (WGS) entry which is preliminary data.</text>
</comment>
<dbReference type="PANTHER" id="PTHR47466">
    <property type="match status" value="1"/>
</dbReference>
<organism evidence="11 12">
    <name type="scientific">Lachnellula suecica</name>
    <dbReference type="NCBI Taxonomy" id="602035"/>
    <lineage>
        <taxon>Eukaryota</taxon>
        <taxon>Fungi</taxon>
        <taxon>Dikarya</taxon>
        <taxon>Ascomycota</taxon>
        <taxon>Pezizomycotina</taxon>
        <taxon>Leotiomycetes</taxon>
        <taxon>Helotiales</taxon>
        <taxon>Lachnaceae</taxon>
        <taxon>Lachnellula</taxon>
    </lineage>
</organism>
<name>A0A8T9C7V4_9HELO</name>
<proteinExistence type="inferred from homology"/>
<evidence type="ECO:0000256" key="8">
    <source>
        <dbReference type="ARBA" id="ARBA00023157"/>
    </source>
</evidence>
<evidence type="ECO:0000256" key="6">
    <source>
        <dbReference type="ARBA" id="ARBA00022833"/>
    </source>
</evidence>
<comment type="similarity">
    <text evidence="1">Belongs to the peptidase M43B family.</text>
</comment>
<dbReference type="PANTHER" id="PTHR47466:SF1">
    <property type="entry name" value="METALLOPROTEASE MEP1 (AFU_ORTHOLOGUE AFUA_1G07730)-RELATED"/>
    <property type="match status" value="1"/>
</dbReference>